<keyword evidence="2" id="KW-1185">Reference proteome</keyword>
<evidence type="ECO:0000313" key="2">
    <source>
        <dbReference type="Proteomes" id="UP000814033"/>
    </source>
</evidence>
<accession>A0ACB8RL84</accession>
<protein>
    <submittedName>
        <fullName evidence="1">Uncharacterized protein</fullName>
    </submittedName>
</protein>
<proteinExistence type="predicted"/>
<dbReference type="Proteomes" id="UP000814033">
    <property type="component" value="Unassembled WGS sequence"/>
</dbReference>
<evidence type="ECO:0000313" key="1">
    <source>
        <dbReference type="EMBL" id="KAI0044355.1"/>
    </source>
</evidence>
<dbReference type="EMBL" id="MU275986">
    <property type="protein sequence ID" value="KAI0044355.1"/>
    <property type="molecule type" value="Genomic_DNA"/>
</dbReference>
<organism evidence="1 2">
    <name type="scientific">Auriscalpium vulgare</name>
    <dbReference type="NCBI Taxonomy" id="40419"/>
    <lineage>
        <taxon>Eukaryota</taxon>
        <taxon>Fungi</taxon>
        <taxon>Dikarya</taxon>
        <taxon>Basidiomycota</taxon>
        <taxon>Agaricomycotina</taxon>
        <taxon>Agaricomycetes</taxon>
        <taxon>Russulales</taxon>
        <taxon>Auriscalpiaceae</taxon>
        <taxon>Auriscalpium</taxon>
    </lineage>
</organism>
<reference evidence="1" key="1">
    <citation type="submission" date="2021-02" db="EMBL/GenBank/DDBJ databases">
        <authorList>
            <consortium name="DOE Joint Genome Institute"/>
            <person name="Ahrendt S."/>
            <person name="Looney B.P."/>
            <person name="Miyauchi S."/>
            <person name="Morin E."/>
            <person name="Drula E."/>
            <person name="Courty P.E."/>
            <person name="Chicoki N."/>
            <person name="Fauchery L."/>
            <person name="Kohler A."/>
            <person name="Kuo A."/>
            <person name="Labutti K."/>
            <person name="Pangilinan J."/>
            <person name="Lipzen A."/>
            <person name="Riley R."/>
            <person name="Andreopoulos W."/>
            <person name="He G."/>
            <person name="Johnson J."/>
            <person name="Barry K.W."/>
            <person name="Grigoriev I.V."/>
            <person name="Nagy L."/>
            <person name="Hibbett D."/>
            <person name="Henrissat B."/>
            <person name="Matheny P.B."/>
            <person name="Labbe J."/>
            <person name="Martin F."/>
        </authorList>
    </citation>
    <scope>NUCLEOTIDE SEQUENCE</scope>
    <source>
        <strain evidence="1">FP105234-sp</strain>
    </source>
</reference>
<reference evidence="1" key="2">
    <citation type="journal article" date="2022" name="New Phytol.">
        <title>Evolutionary transition to the ectomycorrhizal habit in the genomes of a hyperdiverse lineage of mushroom-forming fungi.</title>
        <authorList>
            <person name="Looney B."/>
            <person name="Miyauchi S."/>
            <person name="Morin E."/>
            <person name="Drula E."/>
            <person name="Courty P.E."/>
            <person name="Kohler A."/>
            <person name="Kuo A."/>
            <person name="LaButti K."/>
            <person name="Pangilinan J."/>
            <person name="Lipzen A."/>
            <person name="Riley R."/>
            <person name="Andreopoulos W."/>
            <person name="He G."/>
            <person name="Johnson J."/>
            <person name="Nolan M."/>
            <person name="Tritt A."/>
            <person name="Barry K.W."/>
            <person name="Grigoriev I.V."/>
            <person name="Nagy L.G."/>
            <person name="Hibbett D."/>
            <person name="Henrissat B."/>
            <person name="Matheny P.B."/>
            <person name="Labbe J."/>
            <person name="Martin F.M."/>
        </authorList>
    </citation>
    <scope>NUCLEOTIDE SEQUENCE</scope>
    <source>
        <strain evidence="1">FP105234-sp</strain>
    </source>
</reference>
<name>A0ACB8RL84_9AGAM</name>
<sequence length="442" mass="48779">MSYPRSNRVWTRGRGRGGTPNRCVQAVHPAAAKLPTPICAVPQQDFLAGLAVDSVVALDVPVDVQSVSSADVEIQNLQCIGSYDWLHSGSNTPTIIVPSSPPEWKGDPKFPFHLSPDEEGHSYSQLRLPSSSLLPVIKAADAMQKHVDWPSVDVIVGRNSLTRLMGWASGSSKRSDGAWHDFRIDIELAGDKTVLLNRWEAEYWDAPNAKRYGRNFEHAMSTPAKGCEARTSGHHRVVKYDFLGLAFVVRSHVDACLPTLDEEEHADTVPSVGAPAASGLADESDSAAPSPPPTLPQEQPPPDALHVIHAGREIPQAATIDVATRSLYWLRNMRWADILPGLYLTQTQHFYIGMHRQELFFQLIKHSLADEELAEHKRAAETGFRKLGEALRAIQGIAVARGREKRLSLVCVEGQMNVYERVGAESCLTDDVRRRFEDKATL</sequence>
<gene>
    <name evidence="1" type="ORF">FA95DRAFT_1608633</name>
</gene>
<comment type="caution">
    <text evidence="1">The sequence shown here is derived from an EMBL/GenBank/DDBJ whole genome shotgun (WGS) entry which is preliminary data.</text>
</comment>